<gene>
    <name evidence="1" type="ORF">PDIG_05810</name>
</gene>
<sequence>MVSIKFLRIECSKRHELLRRPKLFFILPGGSGGVVVCAEGEVPSTLSKWRI</sequence>
<dbReference type="EMBL" id="AKCT01000027">
    <property type="protein sequence ID" value="EKV19084.1"/>
    <property type="molecule type" value="Genomic_DNA"/>
</dbReference>
<evidence type="ECO:0000313" key="2">
    <source>
        <dbReference type="Proteomes" id="UP000009882"/>
    </source>
</evidence>
<protein>
    <submittedName>
        <fullName evidence="1">Uncharacterized protein</fullName>
    </submittedName>
</protein>
<dbReference type="OrthoDB" id="10504601at2759"/>
<keyword evidence="2" id="KW-1185">Reference proteome</keyword>
<accession>K9GD86</accession>
<dbReference type="HOGENOM" id="CLU_3107105_0_0_1"/>
<dbReference type="AlphaFoldDB" id="K9GD86"/>
<reference evidence="2" key="1">
    <citation type="journal article" date="2012" name="BMC Genomics">
        <title>Genome sequence of the necrotrophic fungus Penicillium digitatum, the main postharvest pathogen of citrus.</title>
        <authorList>
            <person name="Marcet-Houben M."/>
            <person name="Ballester A.-R."/>
            <person name="de la Fuente B."/>
            <person name="Harries E."/>
            <person name="Marcos J.F."/>
            <person name="Gonzalez-Candelas L."/>
            <person name="Gabaldon T."/>
        </authorList>
    </citation>
    <scope>NUCLEOTIDE SEQUENCE [LARGE SCALE GENOMIC DNA]</scope>
    <source>
        <strain evidence="2">PHI26 / CECT 20796</strain>
    </source>
</reference>
<dbReference type="InParanoid" id="K9GD86"/>
<dbReference type="Proteomes" id="UP000009882">
    <property type="component" value="Unassembled WGS sequence"/>
</dbReference>
<comment type="caution">
    <text evidence="1">The sequence shown here is derived from an EMBL/GenBank/DDBJ whole genome shotgun (WGS) entry which is preliminary data.</text>
</comment>
<evidence type="ECO:0000313" key="1">
    <source>
        <dbReference type="EMBL" id="EKV19084.1"/>
    </source>
</evidence>
<organism evidence="1 2">
    <name type="scientific">Penicillium digitatum (strain PHI26 / CECT 20796)</name>
    <name type="common">Green mold</name>
    <dbReference type="NCBI Taxonomy" id="1170229"/>
    <lineage>
        <taxon>Eukaryota</taxon>
        <taxon>Fungi</taxon>
        <taxon>Dikarya</taxon>
        <taxon>Ascomycota</taxon>
        <taxon>Pezizomycotina</taxon>
        <taxon>Eurotiomycetes</taxon>
        <taxon>Eurotiomycetidae</taxon>
        <taxon>Eurotiales</taxon>
        <taxon>Aspergillaceae</taxon>
        <taxon>Penicillium</taxon>
    </lineage>
</organism>
<name>K9GD86_PEND2</name>
<proteinExistence type="predicted"/>